<dbReference type="PANTHER" id="PTHR24040">
    <property type="entry name" value="LAMININ G-LIKE DOMAIN-CONTAINING PROTEIN"/>
    <property type="match status" value="1"/>
</dbReference>
<evidence type="ECO:0000256" key="3">
    <source>
        <dbReference type="ARBA" id="ARBA00022536"/>
    </source>
</evidence>
<keyword evidence="2" id="KW-0964">Secreted</keyword>
<dbReference type="InterPro" id="IPR051145">
    <property type="entry name" value="GAS-SHBG-PROS"/>
</dbReference>
<keyword evidence="3 8" id="KW-0245">EGF-like domain</keyword>
<keyword evidence="7" id="KW-0325">Glycoprotein</keyword>
<dbReference type="InterPro" id="IPR001881">
    <property type="entry name" value="EGF-like_Ca-bd_dom"/>
</dbReference>
<proteinExistence type="predicted"/>
<evidence type="ECO:0000313" key="12">
    <source>
        <dbReference type="Proteomes" id="UP000314986"/>
    </source>
</evidence>
<dbReference type="Pfam" id="PF07645">
    <property type="entry name" value="EGF_CA"/>
    <property type="match status" value="2"/>
</dbReference>
<dbReference type="STRING" id="7868.ENSCMIP00000003727"/>
<evidence type="ECO:0000256" key="6">
    <source>
        <dbReference type="ARBA" id="ARBA00023157"/>
    </source>
</evidence>
<comment type="caution">
    <text evidence="8">Lacks conserved residue(s) required for the propagation of feature annotation.</text>
</comment>
<dbReference type="GO" id="GO:0005509">
    <property type="term" value="F:calcium ion binding"/>
    <property type="evidence" value="ECO:0007669"/>
    <property type="project" value="InterPro"/>
</dbReference>
<reference evidence="11" key="5">
    <citation type="submission" date="2025-09" db="UniProtKB">
        <authorList>
            <consortium name="Ensembl"/>
        </authorList>
    </citation>
    <scope>IDENTIFICATION</scope>
</reference>
<evidence type="ECO:0000256" key="4">
    <source>
        <dbReference type="ARBA" id="ARBA00022729"/>
    </source>
</evidence>
<dbReference type="SMART" id="SM00179">
    <property type="entry name" value="EGF_CA"/>
    <property type="match status" value="2"/>
</dbReference>
<protein>
    <recommendedName>
        <fullName evidence="10">EGF-like domain-containing protein</fullName>
    </recommendedName>
</protein>
<evidence type="ECO:0000259" key="10">
    <source>
        <dbReference type="PROSITE" id="PS50026"/>
    </source>
</evidence>
<evidence type="ECO:0000256" key="7">
    <source>
        <dbReference type="ARBA" id="ARBA00023180"/>
    </source>
</evidence>
<dbReference type="InterPro" id="IPR000742">
    <property type="entry name" value="EGF"/>
</dbReference>
<dbReference type="CDD" id="cd00054">
    <property type="entry name" value="EGF_CA"/>
    <property type="match status" value="2"/>
</dbReference>
<evidence type="ECO:0000256" key="1">
    <source>
        <dbReference type="ARBA" id="ARBA00004613"/>
    </source>
</evidence>
<dbReference type="InParanoid" id="A0A4W3GKV2"/>
<dbReference type="FunFam" id="2.10.25.10:FF:000038">
    <property type="entry name" value="Fibrillin 2"/>
    <property type="match status" value="2"/>
</dbReference>
<feature type="domain" description="EGF-like" evidence="10">
    <location>
        <begin position="78"/>
        <end position="114"/>
    </location>
</feature>
<dbReference type="SMART" id="SM00181">
    <property type="entry name" value="EGF"/>
    <property type="match status" value="2"/>
</dbReference>
<dbReference type="PANTHER" id="PTHR24040:SF16">
    <property type="entry name" value="FIBRILLIN-2-LIKE PROTEIN"/>
    <property type="match status" value="1"/>
</dbReference>
<dbReference type="InterPro" id="IPR000152">
    <property type="entry name" value="EGF-type_Asp/Asn_hydroxyl_site"/>
</dbReference>
<dbReference type="PROSITE" id="PS01187">
    <property type="entry name" value="EGF_CA"/>
    <property type="match status" value="1"/>
</dbReference>
<evidence type="ECO:0000256" key="5">
    <source>
        <dbReference type="ARBA" id="ARBA00022737"/>
    </source>
</evidence>
<reference evidence="12" key="2">
    <citation type="journal article" date="2007" name="PLoS Biol.">
        <title>Survey sequencing and comparative analysis of the elephant shark (Callorhinchus milii) genome.</title>
        <authorList>
            <person name="Venkatesh B."/>
            <person name="Kirkness E.F."/>
            <person name="Loh Y.H."/>
            <person name="Halpern A.L."/>
            <person name="Lee A.P."/>
            <person name="Johnson J."/>
            <person name="Dandona N."/>
            <person name="Viswanathan L.D."/>
            <person name="Tay A."/>
            <person name="Venter J.C."/>
            <person name="Strausberg R.L."/>
            <person name="Brenner S."/>
        </authorList>
    </citation>
    <scope>NUCLEOTIDE SEQUENCE [LARGE SCALE GENOMIC DNA]</scope>
</reference>
<dbReference type="Gene3D" id="2.10.25.10">
    <property type="entry name" value="Laminin"/>
    <property type="match status" value="2"/>
</dbReference>
<feature type="compositionally biased region" description="Basic residues" evidence="9">
    <location>
        <begin position="9"/>
        <end position="35"/>
    </location>
</feature>
<evidence type="ECO:0000256" key="2">
    <source>
        <dbReference type="ARBA" id="ARBA00022525"/>
    </source>
</evidence>
<dbReference type="InterPro" id="IPR018097">
    <property type="entry name" value="EGF_Ca-bd_CS"/>
</dbReference>
<dbReference type="InterPro" id="IPR049883">
    <property type="entry name" value="NOTCH1_EGF-like"/>
</dbReference>
<keyword evidence="6" id="KW-1015">Disulfide bond</keyword>
<name>A0A4W3GKV2_CALMI</name>
<evidence type="ECO:0000256" key="8">
    <source>
        <dbReference type="PROSITE-ProRule" id="PRU00076"/>
    </source>
</evidence>
<sequence length="183" mass="20847">VSQTDRQKKKERKKGRKKKKERERKRKKERKKERKWKKERERAKKRGARETNLYFYQFPFLSLFRSFDPFSSDVFITDINECQSSPCGSFAGCHNIKGGFRCVCDRGFVSGPGEGSLNTITHCKDINECQSSPCGSYAGCHNTNGGFRCECDKGFVSGPGEGSFNTITHCKGKDLTVPLRQSH</sequence>
<feature type="domain" description="EGF-like" evidence="10">
    <location>
        <begin position="125"/>
        <end position="161"/>
    </location>
</feature>
<reference evidence="11" key="4">
    <citation type="submission" date="2025-08" db="UniProtKB">
        <authorList>
            <consortium name="Ensembl"/>
        </authorList>
    </citation>
    <scope>IDENTIFICATION</scope>
</reference>
<dbReference type="Proteomes" id="UP000314986">
    <property type="component" value="Unassembled WGS sequence"/>
</dbReference>
<reference evidence="12" key="1">
    <citation type="journal article" date="2006" name="Science">
        <title>Ancient noncoding elements conserved in the human genome.</title>
        <authorList>
            <person name="Venkatesh B."/>
            <person name="Kirkness E.F."/>
            <person name="Loh Y.H."/>
            <person name="Halpern A.L."/>
            <person name="Lee A.P."/>
            <person name="Johnson J."/>
            <person name="Dandona N."/>
            <person name="Viswanathan L.D."/>
            <person name="Tay A."/>
            <person name="Venter J.C."/>
            <person name="Strausberg R.L."/>
            <person name="Brenner S."/>
        </authorList>
    </citation>
    <scope>NUCLEOTIDE SEQUENCE [LARGE SCALE GENOMIC DNA]</scope>
</reference>
<dbReference type="SUPFAM" id="SSF57196">
    <property type="entry name" value="EGF/Laminin"/>
    <property type="match status" value="2"/>
</dbReference>
<reference evidence="12" key="3">
    <citation type="journal article" date="2014" name="Nature">
        <title>Elephant shark genome provides unique insights into gnathostome evolution.</title>
        <authorList>
            <consortium name="International Elephant Shark Genome Sequencing Consortium"/>
            <person name="Venkatesh B."/>
            <person name="Lee A.P."/>
            <person name="Ravi V."/>
            <person name="Maurya A.K."/>
            <person name="Lian M.M."/>
            <person name="Swann J.B."/>
            <person name="Ohta Y."/>
            <person name="Flajnik M.F."/>
            <person name="Sutoh Y."/>
            <person name="Kasahara M."/>
            <person name="Hoon S."/>
            <person name="Gangu V."/>
            <person name="Roy S.W."/>
            <person name="Irimia M."/>
            <person name="Korzh V."/>
            <person name="Kondrychyn I."/>
            <person name="Lim Z.W."/>
            <person name="Tay B.H."/>
            <person name="Tohari S."/>
            <person name="Kong K.W."/>
            <person name="Ho S."/>
            <person name="Lorente-Galdos B."/>
            <person name="Quilez J."/>
            <person name="Marques-Bonet T."/>
            <person name="Raney B.J."/>
            <person name="Ingham P.W."/>
            <person name="Tay A."/>
            <person name="Hillier L.W."/>
            <person name="Minx P."/>
            <person name="Boehm T."/>
            <person name="Wilson R.K."/>
            <person name="Brenner S."/>
            <person name="Warren W.C."/>
        </authorList>
    </citation>
    <scope>NUCLEOTIDE SEQUENCE [LARGE SCALE GENOMIC DNA]</scope>
</reference>
<keyword evidence="12" id="KW-1185">Reference proteome</keyword>
<accession>A0A4W3GKV2</accession>
<dbReference type="PROSITE" id="PS00010">
    <property type="entry name" value="ASX_HYDROXYL"/>
    <property type="match status" value="2"/>
</dbReference>
<evidence type="ECO:0000256" key="9">
    <source>
        <dbReference type="SAM" id="MobiDB-lite"/>
    </source>
</evidence>
<dbReference type="AlphaFoldDB" id="A0A4W3GKV2"/>
<dbReference type="Ensembl" id="ENSCMIT00000003872.1">
    <property type="protein sequence ID" value="ENSCMIP00000003727.1"/>
    <property type="gene ID" value="ENSCMIG00000002239.1"/>
</dbReference>
<keyword evidence="5" id="KW-0677">Repeat</keyword>
<keyword evidence="4" id="KW-0732">Signal</keyword>
<feature type="region of interest" description="Disordered" evidence="9">
    <location>
        <begin position="1"/>
        <end position="44"/>
    </location>
</feature>
<organism evidence="11 12">
    <name type="scientific">Callorhinchus milii</name>
    <name type="common">Ghost shark</name>
    <dbReference type="NCBI Taxonomy" id="7868"/>
    <lineage>
        <taxon>Eukaryota</taxon>
        <taxon>Metazoa</taxon>
        <taxon>Chordata</taxon>
        <taxon>Craniata</taxon>
        <taxon>Vertebrata</taxon>
        <taxon>Chondrichthyes</taxon>
        <taxon>Holocephali</taxon>
        <taxon>Chimaeriformes</taxon>
        <taxon>Callorhinchidae</taxon>
        <taxon>Callorhinchus</taxon>
    </lineage>
</organism>
<evidence type="ECO:0000313" key="11">
    <source>
        <dbReference type="Ensembl" id="ENSCMIP00000003727.1"/>
    </source>
</evidence>
<dbReference type="GeneTree" id="ENSGT01120000277923"/>
<comment type="subcellular location">
    <subcellularLocation>
        <location evidence="1">Secreted</location>
    </subcellularLocation>
</comment>
<dbReference type="GO" id="GO:0005576">
    <property type="term" value="C:extracellular region"/>
    <property type="evidence" value="ECO:0007669"/>
    <property type="project" value="UniProtKB-SubCell"/>
</dbReference>
<dbReference type="PROSITE" id="PS50026">
    <property type="entry name" value="EGF_3"/>
    <property type="match status" value="2"/>
</dbReference>